<evidence type="ECO:0000256" key="1">
    <source>
        <dbReference type="ARBA" id="ARBA00004651"/>
    </source>
</evidence>
<feature type="transmembrane region" description="Helical" evidence="7">
    <location>
        <begin position="22"/>
        <end position="40"/>
    </location>
</feature>
<dbReference type="InterPro" id="IPR039428">
    <property type="entry name" value="NUOK/Mnh_C1-like"/>
</dbReference>
<dbReference type="InterPro" id="IPR050601">
    <property type="entry name" value="CPA3_antiporter_subunitC"/>
</dbReference>
<evidence type="ECO:0000313" key="8">
    <source>
        <dbReference type="EMBL" id="GAA0315009.1"/>
    </source>
</evidence>
<sequence>MTTTTTHLATGLPADALTGDPLPYLAAGWILLAGLHGLVTSRHAVHAVGCLSVVQAGTYVLLLAVGYRRGGTAPYFTDIPPGTPVTDPVAHALTLTDVVVGAAVSALLLALVLQTAKRHGTADPDALTGLKG</sequence>
<dbReference type="EMBL" id="BAAABV010000024">
    <property type="protein sequence ID" value="GAA0315009.1"/>
    <property type="molecule type" value="Genomic_DNA"/>
</dbReference>
<feature type="transmembrane region" description="Helical" evidence="7">
    <location>
        <begin position="47"/>
        <end position="69"/>
    </location>
</feature>
<dbReference type="PANTHER" id="PTHR34583:SF2">
    <property type="entry name" value="ANTIPORTER SUBUNIT MNHC2-RELATED"/>
    <property type="match status" value="1"/>
</dbReference>
<keyword evidence="5 7" id="KW-1133">Transmembrane helix</keyword>
<evidence type="ECO:0000256" key="4">
    <source>
        <dbReference type="ARBA" id="ARBA00022692"/>
    </source>
</evidence>
<organism evidence="8 9">
    <name type="scientific">Streptomyces polychromogenes</name>
    <dbReference type="NCBI Taxonomy" id="67342"/>
    <lineage>
        <taxon>Bacteria</taxon>
        <taxon>Bacillati</taxon>
        <taxon>Actinomycetota</taxon>
        <taxon>Actinomycetes</taxon>
        <taxon>Kitasatosporales</taxon>
        <taxon>Streptomycetaceae</taxon>
        <taxon>Streptomyces</taxon>
    </lineage>
</organism>
<evidence type="ECO:0000256" key="3">
    <source>
        <dbReference type="ARBA" id="ARBA00022475"/>
    </source>
</evidence>
<keyword evidence="9" id="KW-1185">Reference proteome</keyword>
<name>A0ABN0VR00_9ACTN</name>
<feature type="transmembrane region" description="Helical" evidence="7">
    <location>
        <begin position="89"/>
        <end position="113"/>
    </location>
</feature>
<keyword evidence="4 7" id="KW-0812">Transmembrane</keyword>
<dbReference type="PANTHER" id="PTHR34583">
    <property type="entry name" value="ANTIPORTER SUBUNIT MNHC2-RELATED"/>
    <property type="match status" value="1"/>
</dbReference>
<keyword evidence="6 7" id="KW-0472">Membrane</keyword>
<comment type="subcellular location">
    <subcellularLocation>
        <location evidence="1">Cell membrane</location>
        <topology evidence="1">Multi-pass membrane protein</topology>
    </subcellularLocation>
</comment>
<accession>A0ABN0VR00</accession>
<evidence type="ECO:0008006" key="10">
    <source>
        <dbReference type="Google" id="ProtNLM"/>
    </source>
</evidence>
<evidence type="ECO:0000256" key="2">
    <source>
        <dbReference type="ARBA" id="ARBA00010388"/>
    </source>
</evidence>
<dbReference type="Gene3D" id="1.10.287.3510">
    <property type="match status" value="1"/>
</dbReference>
<proteinExistence type="inferred from homology"/>
<comment type="caution">
    <text evidence="8">The sequence shown here is derived from an EMBL/GenBank/DDBJ whole genome shotgun (WGS) entry which is preliminary data.</text>
</comment>
<dbReference type="Proteomes" id="UP001501867">
    <property type="component" value="Unassembled WGS sequence"/>
</dbReference>
<dbReference type="Pfam" id="PF00420">
    <property type="entry name" value="Oxidored_q2"/>
    <property type="match status" value="1"/>
</dbReference>
<evidence type="ECO:0000313" key="9">
    <source>
        <dbReference type="Proteomes" id="UP001501867"/>
    </source>
</evidence>
<gene>
    <name evidence="8" type="ORF">GCM10010302_62750</name>
</gene>
<evidence type="ECO:0000256" key="6">
    <source>
        <dbReference type="ARBA" id="ARBA00023136"/>
    </source>
</evidence>
<protein>
    <recommendedName>
        <fullName evidence="10">Dehydrogenase</fullName>
    </recommendedName>
</protein>
<reference evidence="8 9" key="1">
    <citation type="journal article" date="2019" name="Int. J. Syst. Evol. Microbiol.">
        <title>The Global Catalogue of Microorganisms (GCM) 10K type strain sequencing project: providing services to taxonomists for standard genome sequencing and annotation.</title>
        <authorList>
            <consortium name="The Broad Institute Genomics Platform"/>
            <consortium name="The Broad Institute Genome Sequencing Center for Infectious Disease"/>
            <person name="Wu L."/>
            <person name="Ma J."/>
        </authorList>
    </citation>
    <scope>NUCLEOTIDE SEQUENCE [LARGE SCALE GENOMIC DNA]</scope>
    <source>
        <strain evidence="8 9">JCM 4505</strain>
    </source>
</reference>
<dbReference type="RefSeq" id="WP_344166615.1">
    <property type="nucleotide sequence ID" value="NZ_BAAABV010000024.1"/>
</dbReference>
<comment type="similarity">
    <text evidence="2">Belongs to the CPA3 antiporters (TC 2.A.63) subunit C family.</text>
</comment>
<evidence type="ECO:0000256" key="5">
    <source>
        <dbReference type="ARBA" id="ARBA00022989"/>
    </source>
</evidence>
<keyword evidence="3" id="KW-1003">Cell membrane</keyword>
<evidence type="ECO:0000256" key="7">
    <source>
        <dbReference type="SAM" id="Phobius"/>
    </source>
</evidence>